<feature type="region of interest" description="Disordered" evidence="1">
    <location>
        <begin position="188"/>
        <end position="210"/>
    </location>
</feature>
<evidence type="ECO:0000313" key="3">
    <source>
        <dbReference type="Proteomes" id="UP000325577"/>
    </source>
</evidence>
<name>A0A5J4ZS21_9ASTE</name>
<dbReference type="PANTHER" id="PTHR31390">
    <property type="entry name" value="EXPRESSED PROTEIN"/>
    <property type="match status" value="1"/>
</dbReference>
<evidence type="ECO:0000256" key="1">
    <source>
        <dbReference type="SAM" id="MobiDB-lite"/>
    </source>
</evidence>
<dbReference type="Pfam" id="PF12043">
    <property type="entry name" value="DUF3527"/>
    <property type="match status" value="1"/>
</dbReference>
<keyword evidence="3" id="KW-1185">Reference proteome</keyword>
<dbReference type="AlphaFoldDB" id="A0A5J4ZS21"/>
<organism evidence="2 3">
    <name type="scientific">Nyssa sinensis</name>
    <dbReference type="NCBI Taxonomy" id="561372"/>
    <lineage>
        <taxon>Eukaryota</taxon>
        <taxon>Viridiplantae</taxon>
        <taxon>Streptophyta</taxon>
        <taxon>Embryophyta</taxon>
        <taxon>Tracheophyta</taxon>
        <taxon>Spermatophyta</taxon>
        <taxon>Magnoliopsida</taxon>
        <taxon>eudicotyledons</taxon>
        <taxon>Gunneridae</taxon>
        <taxon>Pentapetalae</taxon>
        <taxon>asterids</taxon>
        <taxon>Cornales</taxon>
        <taxon>Nyssaceae</taxon>
        <taxon>Nyssa</taxon>
    </lineage>
</organism>
<evidence type="ECO:0000313" key="2">
    <source>
        <dbReference type="EMBL" id="KAA8520829.1"/>
    </source>
</evidence>
<dbReference type="EMBL" id="CM018048">
    <property type="protein sequence ID" value="KAA8520829.1"/>
    <property type="molecule type" value="Genomic_DNA"/>
</dbReference>
<protein>
    <submittedName>
        <fullName evidence="2">Uncharacterized protein</fullName>
    </submittedName>
</protein>
<feature type="region of interest" description="Disordered" evidence="1">
    <location>
        <begin position="1"/>
        <end position="23"/>
    </location>
</feature>
<accession>A0A5J4ZS21</accession>
<proteinExistence type="predicted"/>
<gene>
    <name evidence="2" type="ORF">F0562_011502</name>
</gene>
<dbReference type="InterPro" id="IPR021916">
    <property type="entry name" value="DUF3527"/>
</dbReference>
<sequence length="486" mass="54081">MFDPFTKFKSQRSPLGSVNESDDLASSGLASIRRNKTFRKSLLHDFSNTSQNSEFGSQFVSKNPNNSDVPCSPAHLHGRLKLENKHGVPFFEFSLKFPEDLLVAKIWKADNTLHWVYTFHSVQNRRKSNASGWGLKDSKKGSSMVGQMQVSCYLCTELKDAGLFDNSMVTEFVLYDIAHARKSIDAQENYNHSPDGKHPKGSNESSLGGTRELDEVSDQLKLKLQPKDPHDNGHFNSTPHPWVPANLHPNLEVAAIVIQVPFEKGENLKSKKGDVKSDQPHQNLLDLSVAEQRKKHVSDCLSPAKVNVITPSGNHGLPSSESRGPSPLLDRWRLGGGCDCGGWDMACPLNVFGNPNIQSAEDHPLMENQQHLKLFVQGAKENTPALTITVIEEGLYAVDFHAQLSTLQAFSICVAILHGTEASITLGQERDKQLLQCNSLRVFIEEEVKYLIEEVTEEEKRKLGQKMEETPPSFVLNPPFSPIARV</sequence>
<reference evidence="2 3" key="1">
    <citation type="submission" date="2019-09" db="EMBL/GenBank/DDBJ databases">
        <title>A chromosome-level genome assembly of the Chinese tupelo Nyssa sinensis.</title>
        <authorList>
            <person name="Yang X."/>
            <person name="Kang M."/>
            <person name="Yang Y."/>
            <person name="Xiong H."/>
            <person name="Wang M."/>
            <person name="Zhang Z."/>
            <person name="Wang Z."/>
            <person name="Wu H."/>
            <person name="Ma T."/>
            <person name="Liu J."/>
            <person name="Xi Z."/>
        </authorList>
    </citation>
    <scope>NUCLEOTIDE SEQUENCE [LARGE SCALE GENOMIC DNA]</scope>
    <source>
        <strain evidence="2">J267</strain>
        <tissue evidence="2">Leaf</tissue>
    </source>
</reference>
<dbReference type="PANTHER" id="PTHR31390:SF0">
    <property type="entry name" value="DOMAIN PROTEIN, PUTATIVE (DUF3527)-RELATED"/>
    <property type="match status" value="1"/>
</dbReference>
<dbReference type="OrthoDB" id="1939710at2759"/>
<dbReference type="Proteomes" id="UP000325577">
    <property type="component" value="Linkage Group LG5"/>
</dbReference>